<reference evidence="3 4" key="1">
    <citation type="journal article" date="2018" name="Nat. Ecol. Evol.">
        <title>Pezizomycetes genomes reveal the molecular basis of ectomycorrhizal truffle lifestyle.</title>
        <authorList>
            <person name="Murat C."/>
            <person name="Payen T."/>
            <person name="Noel B."/>
            <person name="Kuo A."/>
            <person name="Morin E."/>
            <person name="Chen J."/>
            <person name="Kohler A."/>
            <person name="Krizsan K."/>
            <person name="Balestrini R."/>
            <person name="Da Silva C."/>
            <person name="Montanini B."/>
            <person name="Hainaut M."/>
            <person name="Levati E."/>
            <person name="Barry K.W."/>
            <person name="Belfiori B."/>
            <person name="Cichocki N."/>
            <person name="Clum A."/>
            <person name="Dockter R.B."/>
            <person name="Fauchery L."/>
            <person name="Guy J."/>
            <person name="Iotti M."/>
            <person name="Le Tacon F."/>
            <person name="Lindquist E.A."/>
            <person name="Lipzen A."/>
            <person name="Malagnac F."/>
            <person name="Mello A."/>
            <person name="Molinier V."/>
            <person name="Miyauchi S."/>
            <person name="Poulain J."/>
            <person name="Riccioni C."/>
            <person name="Rubini A."/>
            <person name="Sitrit Y."/>
            <person name="Splivallo R."/>
            <person name="Traeger S."/>
            <person name="Wang M."/>
            <person name="Zifcakova L."/>
            <person name="Wipf D."/>
            <person name="Zambonelli A."/>
            <person name="Paolocci F."/>
            <person name="Nowrousian M."/>
            <person name="Ottonello S."/>
            <person name="Baldrian P."/>
            <person name="Spatafora J.W."/>
            <person name="Henrissat B."/>
            <person name="Nagy L.G."/>
            <person name="Aury J.M."/>
            <person name="Wincker P."/>
            <person name="Grigoriev I.V."/>
            <person name="Bonfante P."/>
            <person name="Martin F.M."/>
        </authorList>
    </citation>
    <scope>NUCLEOTIDE SEQUENCE [LARGE SCALE GENOMIC DNA]</scope>
    <source>
        <strain evidence="3 4">RN42</strain>
    </source>
</reference>
<sequence>MAILSALSSSISFFAHKLLIRLLQRTISFVLFIKHTFTPPPPPNLIKSHLHNLPTWLYLPPSLTTNTTDKPTPTPSKPPQTHPLLITIHGGGCILGTPSFDADFCNFLTTTHPIITAAITHRKYPTVPFPTPIFDCLDQIKAIINDSTLPIDRENVFLCGWSSGGSMALGCCKLLRREGVDVKGVVLFYPPLDALSRHRLAPPPPGERLMVFLSRWIQSGYLYGVDPEDTMLVSPGRVGMAKSGLLDEGAPKWVWMGMAEFDILRGEEEEFCTKVEEEGGIVEKVLVKGAHHAFKREDLRGDVRKEVEKAYQSVGEWVDMVATMSKGK</sequence>
<protein>
    <submittedName>
        <fullName evidence="3">Alpha/beta-hydrolase</fullName>
    </submittedName>
</protein>
<feature type="domain" description="Alpha/beta hydrolase fold-3" evidence="2">
    <location>
        <begin position="86"/>
        <end position="294"/>
    </location>
</feature>
<dbReference type="InterPro" id="IPR013094">
    <property type="entry name" value="AB_hydrolase_3"/>
</dbReference>
<evidence type="ECO:0000313" key="4">
    <source>
        <dbReference type="Proteomes" id="UP000275078"/>
    </source>
</evidence>
<dbReference type="Proteomes" id="UP000275078">
    <property type="component" value="Unassembled WGS sequence"/>
</dbReference>
<keyword evidence="4" id="KW-1185">Reference proteome</keyword>
<dbReference type="PANTHER" id="PTHR48081">
    <property type="entry name" value="AB HYDROLASE SUPERFAMILY PROTEIN C4A8.06C"/>
    <property type="match status" value="1"/>
</dbReference>
<proteinExistence type="predicted"/>
<dbReference type="SUPFAM" id="SSF53474">
    <property type="entry name" value="alpha/beta-Hydrolases"/>
    <property type="match status" value="1"/>
</dbReference>
<dbReference type="AlphaFoldDB" id="A0A3N4IGV8"/>
<dbReference type="Gene3D" id="3.40.50.1820">
    <property type="entry name" value="alpha/beta hydrolase"/>
    <property type="match status" value="1"/>
</dbReference>
<evidence type="ECO:0000313" key="3">
    <source>
        <dbReference type="EMBL" id="RPA83421.1"/>
    </source>
</evidence>
<dbReference type="PANTHER" id="PTHR48081:SF8">
    <property type="entry name" value="ALPHA_BETA HYDROLASE FOLD-3 DOMAIN-CONTAINING PROTEIN-RELATED"/>
    <property type="match status" value="1"/>
</dbReference>
<keyword evidence="1 3" id="KW-0378">Hydrolase</keyword>
<accession>A0A3N4IGV8</accession>
<dbReference type="InterPro" id="IPR050300">
    <property type="entry name" value="GDXG_lipolytic_enzyme"/>
</dbReference>
<name>A0A3N4IGV8_ASCIM</name>
<dbReference type="OrthoDB" id="408631at2759"/>
<dbReference type="EMBL" id="ML119664">
    <property type="protein sequence ID" value="RPA83421.1"/>
    <property type="molecule type" value="Genomic_DNA"/>
</dbReference>
<dbReference type="GO" id="GO:0016787">
    <property type="term" value="F:hydrolase activity"/>
    <property type="evidence" value="ECO:0007669"/>
    <property type="project" value="UniProtKB-KW"/>
</dbReference>
<gene>
    <name evidence="3" type="ORF">BJ508DRAFT_374977</name>
</gene>
<dbReference type="InterPro" id="IPR029058">
    <property type="entry name" value="AB_hydrolase_fold"/>
</dbReference>
<dbReference type="Pfam" id="PF07859">
    <property type="entry name" value="Abhydrolase_3"/>
    <property type="match status" value="1"/>
</dbReference>
<evidence type="ECO:0000259" key="2">
    <source>
        <dbReference type="Pfam" id="PF07859"/>
    </source>
</evidence>
<organism evidence="3 4">
    <name type="scientific">Ascobolus immersus RN42</name>
    <dbReference type="NCBI Taxonomy" id="1160509"/>
    <lineage>
        <taxon>Eukaryota</taxon>
        <taxon>Fungi</taxon>
        <taxon>Dikarya</taxon>
        <taxon>Ascomycota</taxon>
        <taxon>Pezizomycotina</taxon>
        <taxon>Pezizomycetes</taxon>
        <taxon>Pezizales</taxon>
        <taxon>Ascobolaceae</taxon>
        <taxon>Ascobolus</taxon>
    </lineage>
</organism>
<evidence type="ECO:0000256" key="1">
    <source>
        <dbReference type="ARBA" id="ARBA00022801"/>
    </source>
</evidence>
<dbReference type="STRING" id="1160509.A0A3N4IGV8"/>